<dbReference type="CDD" id="cd00130">
    <property type="entry name" value="PAS"/>
    <property type="match status" value="1"/>
</dbReference>
<reference evidence="2 3" key="1">
    <citation type="submission" date="2019-06" db="EMBL/GenBank/DDBJ databases">
        <title>Sulfurimonas gotlandica sp. nov., a chemoautotrophic and psychrotolerant epsilonproteobacterium isolated from a pelagic redoxcline, and an emended description of the genus Sulfurimonas.</title>
        <authorList>
            <person name="Wang S."/>
            <person name="Jiang L."/>
            <person name="Shao Z."/>
        </authorList>
    </citation>
    <scope>NUCLEOTIDE SEQUENCE [LARGE SCALE GENOMIC DNA]</scope>
    <source>
        <strain evidence="2 3">B2</strain>
    </source>
</reference>
<dbReference type="KEGG" id="smax:FJR03_10750"/>
<protein>
    <submittedName>
        <fullName evidence="2">PAS domain-containing protein</fullName>
    </submittedName>
</protein>
<gene>
    <name evidence="2" type="ORF">FJR03_10750</name>
</gene>
<keyword evidence="3" id="KW-1185">Reference proteome</keyword>
<evidence type="ECO:0000313" key="2">
    <source>
        <dbReference type="EMBL" id="QOP42188.1"/>
    </source>
</evidence>
<dbReference type="EMBL" id="CP041165">
    <property type="protein sequence ID" value="QOP42188.1"/>
    <property type="molecule type" value="Genomic_DNA"/>
</dbReference>
<dbReference type="SUPFAM" id="SSF55785">
    <property type="entry name" value="PYP-like sensor domain (PAS domain)"/>
    <property type="match status" value="1"/>
</dbReference>
<dbReference type="InterPro" id="IPR035965">
    <property type="entry name" value="PAS-like_dom_sf"/>
</dbReference>
<dbReference type="AlphaFoldDB" id="A0A7M1B0D7"/>
<dbReference type="RefSeq" id="WP_193113509.1">
    <property type="nucleotide sequence ID" value="NZ_CP041165.1"/>
</dbReference>
<evidence type="ECO:0000313" key="3">
    <source>
        <dbReference type="Proteomes" id="UP000593910"/>
    </source>
</evidence>
<accession>A0A7M1B0D7</accession>
<proteinExistence type="predicted"/>
<dbReference type="InterPro" id="IPR013655">
    <property type="entry name" value="PAS_fold_3"/>
</dbReference>
<dbReference type="NCBIfam" id="TIGR00229">
    <property type="entry name" value="sensory_box"/>
    <property type="match status" value="1"/>
</dbReference>
<dbReference type="Pfam" id="PF08447">
    <property type="entry name" value="PAS_3"/>
    <property type="match status" value="1"/>
</dbReference>
<evidence type="ECO:0000259" key="1">
    <source>
        <dbReference type="Pfam" id="PF08447"/>
    </source>
</evidence>
<dbReference type="Gene3D" id="3.30.450.20">
    <property type="entry name" value="PAS domain"/>
    <property type="match status" value="1"/>
</dbReference>
<sequence>MKNVTPTNHELIMDEDDFIVSKTDLKGQITYCNEIFMQLSKLSEAQLLGQPHNIIRHPDMPRLIFKLLWERVQNQKEIFAYVKNLSADGSYYWVYANVTASVDENHNIIGYYSVRRKPNEKNLGVVIELYKTLLQEEQRGGIEASSEYLTNLLNERGVSYDEFINTIQNGSL</sequence>
<name>A0A7M1B0D7_9BACT</name>
<organism evidence="2 3">
    <name type="scientific">Sulfurimonas marina</name>
    <dbReference type="NCBI Taxonomy" id="2590551"/>
    <lineage>
        <taxon>Bacteria</taxon>
        <taxon>Pseudomonadati</taxon>
        <taxon>Campylobacterota</taxon>
        <taxon>Epsilonproteobacteria</taxon>
        <taxon>Campylobacterales</taxon>
        <taxon>Sulfurimonadaceae</taxon>
        <taxon>Sulfurimonas</taxon>
    </lineage>
</organism>
<feature type="domain" description="PAS fold-3" evidence="1">
    <location>
        <begin position="30"/>
        <end position="114"/>
    </location>
</feature>
<dbReference type="InterPro" id="IPR000014">
    <property type="entry name" value="PAS"/>
</dbReference>
<dbReference type="Proteomes" id="UP000593910">
    <property type="component" value="Chromosome"/>
</dbReference>